<dbReference type="GO" id="GO:0030659">
    <property type="term" value="C:cytoplasmic vesicle membrane"/>
    <property type="evidence" value="ECO:0007669"/>
    <property type="project" value="UniProtKB-SubCell"/>
</dbReference>
<organism evidence="12 13">
    <name type="scientific">Ameiurus melas</name>
    <name type="common">Black bullhead</name>
    <name type="synonym">Silurus melas</name>
    <dbReference type="NCBI Taxonomy" id="219545"/>
    <lineage>
        <taxon>Eukaryota</taxon>
        <taxon>Metazoa</taxon>
        <taxon>Chordata</taxon>
        <taxon>Craniata</taxon>
        <taxon>Vertebrata</taxon>
        <taxon>Euteleostomi</taxon>
        <taxon>Actinopterygii</taxon>
        <taxon>Neopterygii</taxon>
        <taxon>Teleostei</taxon>
        <taxon>Ostariophysi</taxon>
        <taxon>Siluriformes</taxon>
        <taxon>Ictaluridae</taxon>
        <taxon>Ameiurus</taxon>
    </lineage>
</organism>
<keyword evidence="4" id="KW-0813">Transport</keyword>
<accession>A0A7J6A452</accession>
<dbReference type="GO" id="GO:0016192">
    <property type="term" value="P:vesicle-mediated transport"/>
    <property type="evidence" value="ECO:0007669"/>
    <property type="project" value="InterPro"/>
</dbReference>
<evidence type="ECO:0000313" key="12">
    <source>
        <dbReference type="EMBL" id="KAF4076941.1"/>
    </source>
</evidence>
<evidence type="ECO:0000256" key="1">
    <source>
        <dbReference type="ARBA" id="ARBA00004180"/>
    </source>
</evidence>
<dbReference type="GO" id="GO:0005794">
    <property type="term" value="C:Golgi apparatus"/>
    <property type="evidence" value="ECO:0007669"/>
    <property type="project" value="UniProtKB-SubCell"/>
</dbReference>
<name>A0A7J6A452_AMEME</name>
<dbReference type="Pfam" id="PF01602">
    <property type="entry name" value="Adaptin_N"/>
    <property type="match status" value="1"/>
</dbReference>
<dbReference type="GO" id="GO:0030131">
    <property type="term" value="C:clathrin adaptor complex"/>
    <property type="evidence" value="ECO:0007669"/>
    <property type="project" value="InterPro"/>
</dbReference>
<dbReference type="Gene3D" id="1.25.10.10">
    <property type="entry name" value="Leucine-rich Repeat Variant"/>
    <property type="match status" value="1"/>
</dbReference>
<dbReference type="SUPFAM" id="SSF48371">
    <property type="entry name" value="ARM repeat"/>
    <property type="match status" value="1"/>
</dbReference>
<evidence type="ECO:0000256" key="4">
    <source>
        <dbReference type="ARBA" id="ARBA00022448"/>
    </source>
</evidence>
<evidence type="ECO:0000256" key="5">
    <source>
        <dbReference type="ARBA" id="ARBA00022927"/>
    </source>
</evidence>
<dbReference type="InterPro" id="IPR026739">
    <property type="entry name" value="AP_beta"/>
</dbReference>
<evidence type="ECO:0000259" key="11">
    <source>
        <dbReference type="SMART" id="SM01355"/>
    </source>
</evidence>
<dbReference type="AlphaFoldDB" id="A0A7J6A452"/>
<feature type="compositionally biased region" description="Acidic residues" evidence="9">
    <location>
        <begin position="281"/>
        <end position="292"/>
    </location>
</feature>
<dbReference type="SMART" id="SM01020">
    <property type="entry name" value="B2-adapt-app_C"/>
    <property type="match status" value="1"/>
</dbReference>
<comment type="similarity">
    <text evidence="3">Belongs to the adaptor complexes large subunit family.</text>
</comment>
<keyword evidence="8" id="KW-0968">Cytoplasmic vesicle</keyword>
<dbReference type="InterPro" id="IPR002553">
    <property type="entry name" value="Clathrin/coatomer_adapt-like_N"/>
</dbReference>
<feature type="domain" description="AP-3 complex subunit beta C-terminal" evidence="11">
    <location>
        <begin position="419"/>
        <end position="565"/>
    </location>
</feature>
<sequence>MLAEWHGSQKTTYVKSQDKEFAATTIQAIGRCATNISEITDACLNGLVLLLSSQNETVVAESVVVIKKLLQTQPLQHSDIIKHMATLFDSITVPMARASILWLTGEYSEHVPKISPDLLRKVAKTFTSEEDIVKIQAVNLAAKLYLTNSKQTKLLVQYILNLGKYDQNYDIRDRTRFIRQLIVPNERSGALNKYARRILLAPKPAPVLQSAFKDRDRFQLGTLSHTLNSKATGYLELSDWQAVAPDQSVRNVEVVEEMNERAPSVSKVKPASSDDKFYSDSGEEEEDEEEGSDSSSEGSSSSSEESSSSTESEEHGESSSESDESSSQSEESADLGSDKKKKKTLKNKELQQGTKPSKDSDSDVDQNNRRVGKAGSGNESITSEETSSSSESDSDSNSATKPKPKNTSKPFKKLEGRPKKAKEVSLLDLDDFSPSVVATPKSSILSPSLLSDLQGLSLSASSTPAIQVTSPMFVPVQSHELLHSMTGKGLAAHYHFTRQPCIYGNRMVSLTLTLGNHSDHVLHNIHIMEAVSTSQKIHCFSPIENLELEASVTVSVGVDFNDSTQAANFQLCTKEDRFSVSIQPAVGELLLPVTMSEQDFNREQGKLQGMNESSATVMMSSKNTSISDKVRTVANVGVVPSGENNKHRFAAKLVSSGTLVLVCVVQKDASAQLTVNTEKTIIGSMLLHELQIALGAP</sequence>
<dbReference type="InterPro" id="IPR011989">
    <property type="entry name" value="ARM-like"/>
</dbReference>
<dbReference type="InterPro" id="IPR056314">
    <property type="entry name" value="AP3B1/2_C"/>
</dbReference>
<proteinExistence type="inferred from homology"/>
<evidence type="ECO:0000259" key="10">
    <source>
        <dbReference type="SMART" id="SM01020"/>
    </source>
</evidence>
<dbReference type="GO" id="GO:0006886">
    <property type="term" value="P:intracellular protein transport"/>
    <property type="evidence" value="ECO:0007669"/>
    <property type="project" value="InterPro"/>
</dbReference>
<comment type="caution">
    <text evidence="12">The sequence shown here is derived from an EMBL/GenBank/DDBJ whole genome shotgun (WGS) entry which is preliminary data.</text>
</comment>
<comment type="subcellular location">
    <subcellularLocation>
        <location evidence="1">Cytoplasmic vesicle membrane</location>
        <topology evidence="1">Peripheral membrane protein</topology>
        <orientation evidence="1">Cytoplasmic side</orientation>
    </subcellularLocation>
    <subcellularLocation>
        <location evidence="2">Golgi apparatus</location>
    </subcellularLocation>
</comment>
<dbReference type="Pfam" id="PF14796">
    <property type="entry name" value="AP3B1_C"/>
    <property type="match status" value="1"/>
</dbReference>
<dbReference type="Pfam" id="PF24080">
    <property type="entry name" value="AP3B1_C_2"/>
    <property type="match status" value="1"/>
</dbReference>
<reference evidence="12 13" key="1">
    <citation type="submission" date="2020-02" db="EMBL/GenBank/DDBJ databases">
        <title>A chromosome-scale genome assembly of the black bullhead catfish (Ameiurus melas).</title>
        <authorList>
            <person name="Wen M."/>
            <person name="Zham M."/>
            <person name="Cabau C."/>
            <person name="Klopp C."/>
            <person name="Donnadieu C."/>
            <person name="Roques C."/>
            <person name="Bouchez O."/>
            <person name="Lampietro C."/>
            <person name="Jouanno E."/>
            <person name="Herpin A."/>
            <person name="Louis A."/>
            <person name="Berthelot C."/>
            <person name="Parey E."/>
            <person name="Roest-Crollius H."/>
            <person name="Braasch I."/>
            <person name="Postlethwait J."/>
            <person name="Robinson-Rechavi M."/>
            <person name="Echchiki A."/>
            <person name="Begum T."/>
            <person name="Montfort J."/>
            <person name="Schartl M."/>
            <person name="Bobe J."/>
            <person name="Guiguen Y."/>
        </authorList>
    </citation>
    <scope>NUCLEOTIDE SEQUENCE [LARGE SCALE GENOMIC DNA]</scope>
    <source>
        <strain evidence="12">M_S1</strain>
        <tissue evidence="12">Blood</tissue>
    </source>
</reference>
<evidence type="ECO:0000256" key="8">
    <source>
        <dbReference type="ARBA" id="ARBA00023329"/>
    </source>
</evidence>
<evidence type="ECO:0000256" key="9">
    <source>
        <dbReference type="SAM" id="MobiDB-lite"/>
    </source>
</evidence>
<feature type="compositionally biased region" description="Low complexity" evidence="9">
    <location>
        <begin position="293"/>
        <end position="310"/>
    </location>
</feature>
<protein>
    <recommendedName>
        <fullName evidence="14">AP-3 complex subunit beta</fullName>
    </recommendedName>
</protein>
<keyword evidence="5" id="KW-0653">Protein transport</keyword>
<gene>
    <name evidence="12" type="ORF">AMELA_G00202460</name>
</gene>
<dbReference type="InterPro" id="IPR016024">
    <property type="entry name" value="ARM-type_fold"/>
</dbReference>
<keyword evidence="13" id="KW-1185">Reference proteome</keyword>
<feature type="region of interest" description="Disordered" evidence="9">
    <location>
        <begin position="257"/>
        <end position="422"/>
    </location>
</feature>
<evidence type="ECO:0000256" key="3">
    <source>
        <dbReference type="ARBA" id="ARBA00006613"/>
    </source>
</evidence>
<keyword evidence="7" id="KW-0472">Membrane</keyword>
<dbReference type="InterPro" id="IPR029390">
    <property type="entry name" value="AP3B_C"/>
</dbReference>
<evidence type="ECO:0000313" key="13">
    <source>
        <dbReference type="Proteomes" id="UP000593565"/>
    </source>
</evidence>
<evidence type="ECO:0000256" key="6">
    <source>
        <dbReference type="ARBA" id="ARBA00023034"/>
    </source>
</evidence>
<feature type="domain" description="Beta-adaptin appendage C-terminal subdomain" evidence="10">
    <location>
        <begin position="589"/>
        <end position="695"/>
    </location>
</feature>
<dbReference type="Proteomes" id="UP000593565">
    <property type="component" value="Unassembled WGS sequence"/>
</dbReference>
<dbReference type="SMART" id="SM01355">
    <property type="entry name" value="AP3B1_C"/>
    <property type="match status" value="1"/>
</dbReference>
<keyword evidence="6" id="KW-0333">Golgi apparatus</keyword>
<dbReference type="InterPro" id="IPR015151">
    <property type="entry name" value="B-adaptin_app_sub_C"/>
</dbReference>
<feature type="compositionally biased region" description="Basic and acidic residues" evidence="9">
    <location>
        <begin position="412"/>
        <end position="422"/>
    </location>
</feature>
<feature type="compositionally biased region" description="Low complexity" evidence="9">
    <location>
        <begin position="376"/>
        <end position="398"/>
    </location>
</feature>
<dbReference type="PANTHER" id="PTHR11134">
    <property type="entry name" value="ADAPTOR COMPLEX SUBUNIT BETA FAMILY MEMBER"/>
    <property type="match status" value="1"/>
</dbReference>
<evidence type="ECO:0008006" key="14">
    <source>
        <dbReference type="Google" id="ProtNLM"/>
    </source>
</evidence>
<evidence type="ECO:0000256" key="7">
    <source>
        <dbReference type="ARBA" id="ARBA00023136"/>
    </source>
</evidence>
<evidence type="ECO:0000256" key="2">
    <source>
        <dbReference type="ARBA" id="ARBA00004555"/>
    </source>
</evidence>
<dbReference type="EMBL" id="JAAGNN010000018">
    <property type="protein sequence ID" value="KAF4076941.1"/>
    <property type="molecule type" value="Genomic_DNA"/>
</dbReference>